<name>A0AAD0WEZ6_RALSL</name>
<evidence type="ECO:0000313" key="2">
    <source>
        <dbReference type="Proteomes" id="UP000261758"/>
    </source>
</evidence>
<sequence length="144" mass="15827">MNVSEHPDLQWVGHPGAGPDMMQRVQAWLDAGTPLLWRPIYDRENFPDATPEMLDICREHGDVSWPVRSIGDLTALPAGLKGWLIPVDAEDTDVVCGRWENALTFLSCRDRRTGQPVTYRSDLADPADGEALAMATGEAQATPS</sequence>
<evidence type="ECO:0000313" key="1">
    <source>
        <dbReference type="EMBL" id="AXV80238.1"/>
    </source>
</evidence>
<dbReference type="RefSeq" id="WP_118869075.1">
    <property type="nucleotide sequence ID" value="NZ_CP022759.1"/>
</dbReference>
<gene>
    <name evidence="1" type="ORF">CJO77_00985</name>
</gene>
<protein>
    <submittedName>
        <fullName evidence="1">Uncharacterized protein</fullName>
    </submittedName>
</protein>
<reference evidence="1 2" key="1">
    <citation type="submission" date="2017-08" db="EMBL/GenBank/DDBJ databases">
        <title>Genome sequences of Ralstonia solanacearum Species Complex (RSSC) isolated from Potato bacterial wilts in Korea.</title>
        <authorList>
            <person name="Cho H."/>
            <person name="Song E.-S."/>
            <person name="Lee Y.K."/>
            <person name="Lee S."/>
            <person name="Lee S.-W."/>
            <person name="Jo A."/>
            <person name="Kim J.-G."/>
            <person name="Hwang I."/>
        </authorList>
    </citation>
    <scope>NUCLEOTIDE SEQUENCE [LARGE SCALE GENOMIC DNA]</scope>
    <source>
        <strain evidence="1 2">T98</strain>
    </source>
</reference>
<accession>A0AAD0WEZ6</accession>
<organism evidence="1 2">
    <name type="scientific">Ralstonia solanacearum</name>
    <name type="common">Pseudomonas solanacearum</name>
    <dbReference type="NCBI Taxonomy" id="305"/>
    <lineage>
        <taxon>Bacteria</taxon>
        <taxon>Pseudomonadati</taxon>
        <taxon>Pseudomonadota</taxon>
        <taxon>Betaproteobacteria</taxon>
        <taxon>Burkholderiales</taxon>
        <taxon>Burkholderiaceae</taxon>
        <taxon>Ralstonia</taxon>
        <taxon>Ralstonia solanacearum species complex</taxon>
    </lineage>
</organism>
<dbReference type="EMBL" id="CP022759">
    <property type="protein sequence ID" value="AXV80238.1"/>
    <property type="molecule type" value="Genomic_DNA"/>
</dbReference>
<dbReference type="Proteomes" id="UP000261758">
    <property type="component" value="Chromosome"/>
</dbReference>
<proteinExistence type="predicted"/>
<dbReference type="AlphaFoldDB" id="A0AAD0WEZ6"/>